<evidence type="ECO:0000256" key="7">
    <source>
        <dbReference type="ARBA" id="ARBA00022614"/>
    </source>
</evidence>
<dbReference type="SUPFAM" id="SSF56112">
    <property type="entry name" value="Protein kinase-like (PK-like)"/>
    <property type="match status" value="1"/>
</dbReference>
<evidence type="ECO:0000256" key="4">
    <source>
        <dbReference type="ARBA" id="ARBA00022475"/>
    </source>
</evidence>
<comment type="catalytic activity">
    <reaction evidence="19">
        <text>L-threonyl-[protein] + ATP = O-phospho-L-threonyl-[protein] + ADP + H(+)</text>
        <dbReference type="Rhea" id="RHEA:46608"/>
        <dbReference type="Rhea" id="RHEA-COMP:11060"/>
        <dbReference type="Rhea" id="RHEA-COMP:11605"/>
        <dbReference type="ChEBI" id="CHEBI:15378"/>
        <dbReference type="ChEBI" id="CHEBI:30013"/>
        <dbReference type="ChEBI" id="CHEBI:30616"/>
        <dbReference type="ChEBI" id="CHEBI:61977"/>
        <dbReference type="ChEBI" id="CHEBI:456216"/>
        <dbReference type="EC" id="2.7.11.1"/>
    </reaction>
</comment>
<evidence type="ECO:0000256" key="14">
    <source>
        <dbReference type="ARBA" id="ARBA00022840"/>
    </source>
</evidence>
<comment type="subcellular location">
    <subcellularLocation>
        <location evidence="1">Cell membrane</location>
        <topology evidence="1">Single-pass membrane protein</topology>
    </subcellularLocation>
    <subcellularLocation>
        <location evidence="2">Endoplasmic reticulum membrane</location>
        <topology evidence="2">Single-pass membrane protein</topology>
    </subcellularLocation>
</comment>
<comment type="function">
    <text evidence="21">Receptor kinase that detects X.oryzae pv. oryzae protein Ax21 to promote innate immunity. Following X.oryzae pv. oryzae protein Ax21 detection, undergoes cleavage, releasing the processed protein kinase Xa21 chain.</text>
</comment>
<protein>
    <recommendedName>
        <fullName evidence="23">Receptor kinase-like protein Xa21</fullName>
        <ecNumber evidence="3">2.7.11.1</ecNumber>
    </recommendedName>
</protein>
<dbReference type="FunFam" id="1.10.510.10:FF:000358">
    <property type="entry name" value="Putative leucine-rich repeat receptor-like serine/threonine-protein kinase"/>
    <property type="match status" value="1"/>
</dbReference>
<organism evidence="28 29">
    <name type="scientific">Rhynchospora pubera</name>
    <dbReference type="NCBI Taxonomy" id="906938"/>
    <lineage>
        <taxon>Eukaryota</taxon>
        <taxon>Viridiplantae</taxon>
        <taxon>Streptophyta</taxon>
        <taxon>Embryophyta</taxon>
        <taxon>Tracheophyta</taxon>
        <taxon>Spermatophyta</taxon>
        <taxon>Magnoliopsida</taxon>
        <taxon>Liliopsida</taxon>
        <taxon>Poales</taxon>
        <taxon>Cyperaceae</taxon>
        <taxon>Cyperoideae</taxon>
        <taxon>Rhynchosporeae</taxon>
        <taxon>Rhynchospora</taxon>
    </lineage>
</organism>
<evidence type="ECO:0000256" key="19">
    <source>
        <dbReference type="ARBA" id="ARBA00047899"/>
    </source>
</evidence>
<keyword evidence="10" id="KW-0732">Signal</keyword>
<dbReference type="InterPro" id="IPR051564">
    <property type="entry name" value="LRR_receptor-like_kinase"/>
</dbReference>
<dbReference type="InterPro" id="IPR001245">
    <property type="entry name" value="Ser-Thr/Tyr_kinase_cat_dom"/>
</dbReference>
<accession>A0AAV8C0F8</accession>
<dbReference type="PROSITE" id="PS00107">
    <property type="entry name" value="PROTEIN_KINASE_ATP"/>
    <property type="match status" value="1"/>
</dbReference>
<evidence type="ECO:0000256" key="23">
    <source>
        <dbReference type="ARBA" id="ARBA00072040"/>
    </source>
</evidence>
<dbReference type="Gene3D" id="3.30.200.20">
    <property type="entry name" value="Phosphorylase Kinase, domain 1"/>
    <property type="match status" value="1"/>
</dbReference>
<keyword evidence="16 26" id="KW-0472">Membrane</keyword>
<keyword evidence="14 24" id="KW-0067">ATP-binding</keyword>
<keyword evidence="12 24" id="KW-0547">Nucleotide-binding</keyword>
<evidence type="ECO:0000256" key="18">
    <source>
        <dbReference type="ARBA" id="ARBA00023180"/>
    </source>
</evidence>
<evidence type="ECO:0000256" key="21">
    <source>
        <dbReference type="ARBA" id="ARBA00054320"/>
    </source>
</evidence>
<dbReference type="InterPro" id="IPR011009">
    <property type="entry name" value="Kinase-like_dom_sf"/>
</dbReference>
<evidence type="ECO:0000313" key="28">
    <source>
        <dbReference type="EMBL" id="KAJ4748299.1"/>
    </source>
</evidence>
<dbReference type="GO" id="GO:0005789">
    <property type="term" value="C:endoplasmic reticulum membrane"/>
    <property type="evidence" value="ECO:0007669"/>
    <property type="project" value="UniProtKB-SubCell"/>
</dbReference>
<feature type="domain" description="Protein kinase" evidence="27">
    <location>
        <begin position="61"/>
        <end position="370"/>
    </location>
</feature>
<evidence type="ECO:0000256" key="1">
    <source>
        <dbReference type="ARBA" id="ARBA00004162"/>
    </source>
</evidence>
<keyword evidence="6" id="KW-0597">Phosphoprotein</keyword>
<comment type="caution">
    <text evidence="28">The sequence shown here is derived from an EMBL/GenBank/DDBJ whole genome shotgun (WGS) entry which is preliminary data.</text>
</comment>
<evidence type="ECO:0000256" key="11">
    <source>
        <dbReference type="ARBA" id="ARBA00022737"/>
    </source>
</evidence>
<evidence type="ECO:0000256" key="17">
    <source>
        <dbReference type="ARBA" id="ARBA00023170"/>
    </source>
</evidence>
<evidence type="ECO:0000256" key="24">
    <source>
        <dbReference type="PROSITE-ProRule" id="PRU10141"/>
    </source>
</evidence>
<keyword evidence="5 25" id="KW-0723">Serine/threonine-protein kinase</keyword>
<evidence type="ECO:0000256" key="22">
    <source>
        <dbReference type="ARBA" id="ARBA00056628"/>
    </source>
</evidence>
<dbReference type="InterPro" id="IPR017441">
    <property type="entry name" value="Protein_kinase_ATP_BS"/>
</dbReference>
<reference evidence="28" key="1">
    <citation type="submission" date="2022-08" db="EMBL/GenBank/DDBJ databases">
        <authorList>
            <person name="Marques A."/>
        </authorList>
    </citation>
    <scope>NUCLEOTIDE SEQUENCE</scope>
    <source>
        <strain evidence="28">RhyPub2mFocal</strain>
        <tissue evidence="28">Leaves</tissue>
    </source>
</reference>
<comment type="function">
    <text evidence="22">The processed protein kinase Xa21 chain released by protein cleavage after X.oryzae pv. oryzae protein Ax21 detection translocates into the nucleus where it can bind and regulate WRKY62, a transcription factor. Confers resistance to the bacterial pathogen X.oryzae pv. oryzae (Xoo).</text>
</comment>
<evidence type="ECO:0000256" key="3">
    <source>
        <dbReference type="ARBA" id="ARBA00012513"/>
    </source>
</evidence>
<evidence type="ECO:0000256" key="16">
    <source>
        <dbReference type="ARBA" id="ARBA00023136"/>
    </source>
</evidence>
<keyword evidence="17 28" id="KW-0675">Receptor</keyword>
<evidence type="ECO:0000256" key="8">
    <source>
        <dbReference type="ARBA" id="ARBA00022679"/>
    </source>
</evidence>
<dbReference type="Gene3D" id="1.10.510.10">
    <property type="entry name" value="Transferase(Phosphotransferase) domain 1"/>
    <property type="match status" value="1"/>
</dbReference>
<keyword evidence="9 26" id="KW-0812">Transmembrane</keyword>
<keyword evidence="18" id="KW-0325">Glycoprotein</keyword>
<feature type="transmembrane region" description="Helical" evidence="26">
    <location>
        <begin position="6"/>
        <end position="25"/>
    </location>
</feature>
<gene>
    <name evidence="28" type="ORF">LUZ62_082704</name>
</gene>
<dbReference type="PROSITE" id="PS50011">
    <property type="entry name" value="PROTEIN_KINASE_DOM"/>
    <property type="match status" value="1"/>
</dbReference>
<dbReference type="EC" id="2.7.11.1" evidence="3"/>
<comment type="similarity">
    <text evidence="25">Belongs to the protein kinase superfamily.</text>
</comment>
<evidence type="ECO:0000256" key="26">
    <source>
        <dbReference type="SAM" id="Phobius"/>
    </source>
</evidence>
<evidence type="ECO:0000256" key="25">
    <source>
        <dbReference type="RuleBase" id="RU000304"/>
    </source>
</evidence>
<dbReference type="PANTHER" id="PTHR48055:SF55">
    <property type="entry name" value="PROTEIN KINASE DOMAIN-CONTAINING PROTEIN"/>
    <property type="match status" value="1"/>
</dbReference>
<dbReference type="FunFam" id="3.30.200.20:FF:000432">
    <property type="entry name" value="LRR receptor-like serine/threonine-protein kinase EFR"/>
    <property type="match status" value="1"/>
</dbReference>
<feature type="binding site" evidence="24">
    <location>
        <position position="98"/>
    </location>
    <ligand>
        <name>ATP</name>
        <dbReference type="ChEBI" id="CHEBI:30616"/>
    </ligand>
</feature>
<evidence type="ECO:0000256" key="20">
    <source>
        <dbReference type="ARBA" id="ARBA00048679"/>
    </source>
</evidence>
<dbReference type="PROSITE" id="PS00108">
    <property type="entry name" value="PROTEIN_KINASE_ST"/>
    <property type="match status" value="1"/>
</dbReference>
<evidence type="ECO:0000256" key="10">
    <source>
        <dbReference type="ARBA" id="ARBA00022729"/>
    </source>
</evidence>
<evidence type="ECO:0000259" key="27">
    <source>
        <dbReference type="PROSITE" id="PS50011"/>
    </source>
</evidence>
<evidence type="ECO:0000256" key="13">
    <source>
        <dbReference type="ARBA" id="ARBA00022777"/>
    </source>
</evidence>
<dbReference type="EMBL" id="JAMFTS010000005">
    <property type="protein sequence ID" value="KAJ4748299.1"/>
    <property type="molecule type" value="Genomic_DNA"/>
</dbReference>
<keyword evidence="13 28" id="KW-0418">Kinase</keyword>
<dbReference type="GO" id="GO:0004674">
    <property type="term" value="F:protein serine/threonine kinase activity"/>
    <property type="evidence" value="ECO:0007669"/>
    <property type="project" value="UniProtKB-KW"/>
</dbReference>
<dbReference type="AlphaFoldDB" id="A0AAV8C0F8"/>
<keyword evidence="7" id="KW-0433">Leucine-rich repeat</keyword>
<evidence type="ECO:0000256" key="15">
    <source>
        <dbReference type="ARBA" id="ARBA00022989"/>
    </source>
</evidence>
<evidence type="ECO:0000256" key="5">
    <source>
        <dbReference type="ARBA" id="ARBA00022527"/>
    </source>
</evidence>
<dbReference type="InterPro" id="IPR008271">
    <property type="entry name" value="Ser/Thr_kinase_AS"/>
</dbReference>
<dbReference type="Pfam" id="PF07714">
    <property type="entry name" value="PK_Tyr_Ser-Thr"/>
    <property type="match status" value="1"/>
</dbReference>
<comment type="catalytic activity">
    <reaction evidence="20">
        <text>L-seryl-[protein] + ATP = O-phospho-L-seryl-[protein] + ADP + H(+)</text>
        <dbReference type="Rhea" id="RHEA:17989"/>
        <dbReference type="Rhea" id="RHEA-COMP:9863"/>
        <dbReference type="Rhea" id="RHEA-COMP:11604"/>
        <dbReference type="ChEBI" id="CHEBI:15378"/>
        <dbReference type="ChEBI" id="CHEBI:29999"/>
        <dbReference type="ChEBI" id="CHEBI:30616"/>
        <dbReference type="ChEBI" id="CHEBI:83421"/>
        <dbReference type="ChEBI" id="CHEBI:456216"/>
        <dbReference type="EC" id="2.7.11.1"/>
    </reaction>
</comment>
<dbReference type="SMART" id="SM00220">
    <property type="entry name" value="S_TKc"/>
    <property type="match status" value="1"/>
</dbReference>
<evidence type="ECO:0000256" key="12">
    <source>
        <dbReference type="ARBA" id="ARBA00022741"/>
    </source>
</evidence>
<dbReference type="GO" id="GO:0005886">
    <property type="term" value="C:plasma membrane"/>
    <property type="evidence" value="ECO:0007669"/>
    <property type="project" value="UniProtKB-SubCell"/>
</dbReference>
<dbReference type="GO" id="GO:0005524">
    <property type="term" value="F:ATP binding"/>
    <property type="evidence" value="ECO:0007669"/>
    <property type="project" value="UniProtKB-UniRule"/>
</dbReference>
<sequence>MLLKLVLPIVSTIFLLVFIMLAFLIPKRKGRLTRKSRTNSFLKDRLPKVSYAELAEATGSFDASNLIGTGKYSNVYKATFLFNGEGDTNQEAKTMAVKVFHLQQLGSSKSFLAECEALRLIRHRNLVRIRTCCSTIDYNGNDFKAIVSDYMPNGNLYRWLHPDIDEHGPLSPLSLTQRLNIAIDIADAFDYLHHNCQPTVIHCDLKPNNVLLREDLSACVGDFGLARLLPDPISKSLVESESSIGIRGSIGYVPPEYGEGGPVSTAGDVYSFGVLLLEMFTGRNPTEYMFKDGLTLHNFVEMAYPERLMDIADPKLITADVMQSNAFNKTCECLASIISVGLTCSKHSFFERMSMEHAANQLHKIRDVYLANGKH</sequence>
<dbReference type="Proteomes" id="UP001140206">
    <property type="component" value="Chromosome 5"/>
</dbReference>
<keyword evidence="8" id="KW-0808">Transferase</keyword>
<evidence type="ECO:0000256" key="9">
    <source>
        <dbReference type="ARBA" id="ARBA00022692"/>
    </source>
</evidence>
<keyword evidence="4" id="KW-1003">Cell membrane</keyword>
<keyword evidence="11" id="KW-0677">Repeat</keyword>
<keyword evidence="15 26" id="KW-1133">Transmembrane helix</keyword>
<dbReference type="InterPro" id="IPR000719">
    <property type="entry name" value="Prot_kinase_dom"/>
</dbReference>
<proteinExistence type="inferred from homology"/>
<name>A0AAV8C0F8_9POAL</name>
<keyword evidence="29" id="KW-1185">Reference proteome</keyword>
<evidence type="ECO:0000313" key="29">
    <source>
        <dbReference type="Proteomes" id="UP001140206"/>
    </source>
</evidence>
<evidence type="ECO:0000256" key="6">
    <source>
        <dbReference type="ARBA" id="ARBA00022553"/>
    </source>
</evidence>
<dbReference type="PANTHER" id="PTHR48055">
    <property type="entry name" value="LEUCINE-RICH REPEAT RECEPTOR PROTEIN KINASE EMS1"/>
    <property type="match status" value="1"/>
</dbReference>
<evidence type="ECO:0000256" key="2">
    <source>
        <dbReference type="ARBA" id="ARBA00004389"/>
    </source>
</evidence>